<feature type="non-terminal residue" evidence="2">
    <location>
        <position position="1"/>
    </location>
</feature>
<comment type="caution">
    <text evidence="2">The sequence shown here is derived from an EMBL/GenBank/DDBJ whole genome shotgun (WGS) entry which is preliminary data.</text>
</comment>
<dbReference type="EMBL" id="JACXVP010000012">
    <property type="protein sequence ID" value="KAG5569842.1"/>
    <property type="molecule type" value="Genomic_DNA"/>
</dbReference>
<accession>A0A9J5W2Z6</accession>
<evidence type="ECO:0000313" key="3">
    <source>
        <dbReference type="Proteomes" id="UP000824120"/>
    </source>
</evidence>
<evidence type="ECO:0000256" key="1">
    <source>
        <dbReference type="SAM" id="MobiDB-lite"/>
    </source>
</evidence>
<dbReference type="Proteomes" id="UP000824120">
    <property type="component" value="Chromosome 12"/>
</dbReference>
<name>A0A9J5W2Z6_SOLCO</name>
<proteinExistence type="predicted"/>
<sequence>SARPFQQPPVRQPSQPLLRQPSTGNASSLCADTSKVKGRKKKANCKGNSSSTTWNHLLQLECHQLLQLEEKEQKISSERVISSGIGITFKEASQTNVDLGFKPLGLKWKGKDAMTGNQLQQLSKKKVQSKFKGKWVP</sequence>
<protein>
    <submittedName>
        <fullName evidence="2">Uncharacterized protein</fullName>
    </submittedName>
</protein>
<evidence type="ECO:0000313" key="2">
    <source>
        <dbReference type="EMBL" id="KAG5569842.1"/>
    </source>
</evidence>
<organism evidence="2 3">
    <name type="scientific">Solanum commersonii</name>
    <name type="common">Commerson's wild potato</name>
    <name type="synonym">Commerson's nightshade</name>
    <dbReference type="NCBI Taxonomy" id="4109"/>
    <lineage>
        <taxon>Eukaryota</taxon>
        <taxon>Viridiplantae</taxon>
        <taxon>Streptophyta</taxon>
        <taxon>Embryophyta</taxon>
        <taxon>Tracheophyta</taxon>
        <taxon>Spermatophyta</taxon>
        <taxon>Magnoliopsida</taxon>
        <taxon>eudicotyledons</taxon>
        <taxon>Gunneridae</taxon>
        <taxon>Pentapetalae</taxon>
        <taxon>asterids</taxon>
        <taxon>lamiids</taxon>
        <taxon>Solanales</taxon>
        <taxon>Solanaceae</taxon>
        <taxon>Solanoideae</taxon>
        <taxon>Solaneae</taxon>
        <taxon>Solanum</taxon>
    </lineage>
</organism>
<keyword evidence="3" id="KW-1185">Reference proteome</keyword>
<feature type="region of interest" description="Disordered" evidence="1">
    <location>
        <begin position="1"/>
        <end position="50"/>
    </location>
</feature>
<feature type="compositionally biased region" description="Pro residues" evidence="1">
    <location>
        <begin position="1"/>
        <end position="11"/>
    </location>
</feature>
<dbReference type="OrthoDB" id="1752032at2759"/>
<reference evidence="2 3" key="1">
    <citation type="submission" date="2020-09" db="EMBL/GenBank/DDBJ databases">
        <title>De no assembly of potato wild relative species, Solanum commersonii.</title>
        <authorList>
            <person name="Cho K."/>
        </authorList>
    </citation>
    <scope>NUCLEOTIDE SEQUENCE [LARGE SCALE GENOMIC DNA]</scope>
    <source>
        <strain evidence="2">LZ3.2</strain>
        <tissue evidence="2">Leaf</tissue>
    </source>
</reference>
<feature type="compositionally biased region" description="Polar residues" evidence="1">
    <location>
        <begin position="12"/>
        <end position="31"/>
    </location>
</feature>
<gene>
    <name evidence="2" type="ORF">H5410_059608</name>
</gene>
<dbReference type="AlphaFoldDB" id="A0A9J5W2Z6"/>